<dbReference type="EMBL" id="CP011859">
    <property type="protein sequence ID" value="AQY22686.1"/>
    <property type="molecule type" value="Genomic_DNA"/>
</dbReference>
<evidence type="ECO:0000313" key="2">
    <source>
        <dbReference type="Proteomes" id="UP000189883"/>
    </source>
</evidence>
<dbReference type="AlphaFoldDB" id="A0A1S7DU94"/>
<name>A0A1S7DU94_RIEAN</name>
<proteinExistence type="predicted"/>
<gene>
    <name evidence="1" type="ORF">AB406_1744</name>
</gene>
<dbReference type="Proteomes" id="UP000189883">
    <property type="component" value="Chromosome"/>
</dbReference>
<evidence type="ECO:0000313" key="1">
    <source>
        <dbReference type="EMBL" id="AQY22686.1"/>
    </source>
</evidence>
<sequence length="151" mass="17107">MEQSNFLNDFSGYFSRELHNKEQSSKGLKSPCLALFGYSLGIEGEAMASTAIRRVSFGILYNNVPPDDYEKQYERIDNAEELALRVVARIKLDSNINENLLYNSLIKNSVEVRPIELEGVGIFGAEVSFNLKNPQHLKVSTDDWKDLDKIC</sequence>
<protein>
    <submittedName>
        <fullName evidence="1">Uncharacterized protein</fullName>
    </submittedName>
</protein>
<reference evidence="1 2" key="1">
    <citation type="submission" date="2015-06" db="EMBL/GenBank/DDBJ databases">
        <title>R. anatipestifer strain HXb2 is the most virulent strain so far, and the genome sequence would help us uncover the pathogenesis.</title>
        <authorList>
            <person name="Hu Q."/>
            <person name="Qi J."/>
            <person name="Bo H."/>
            <person name="Liu G."/>
            <person name="Tao M."/>
            <person name="Ding Y."/>
            <person name="Xue Y."/>
        </authorList>
    </citation>
    <scope>NUCLEOTIDE SEQUENCE [LARGE SCALE GENOMIC DNA]</scope>
    <source>
        <strain evidence="1 2">HXb2</strain>
    </source>
</reference>
<accession>A0A1S7DU94</accession>
<organism evidence="1 2">
    <name type="scientific">Riemerella anatipestifer</name>
    <name type="common">Moraxella anatipestifer</name>
    <dbReference type="NCBI Taxonomy" id="34085"/>
    <lineage>
        <taxon>Bacteria</taxon>
        <taxon>Pseudomonadati</taxon>
        <taxon>Bacteroidota</taxon>
        <taxon>Flavobacteriia</taxon>
        <taxon>Flavobacteriales</taxon>
        <taxon>Weeksellaceae</taxon>
        <taxon>Riemerella</taxon>
    </lineage>
</organism>